<proteinExistence type="predicted"/>
<reference evidence="1 2" key="1">
    <citation type="submission" date="2019-12" db="EMBL/GenBank/DDBJ databases">
        <title>Draft genome sequences Bradyrhizobium cajani AMBPC1010, Bradyrhizobium pachyrhizi AMBPC1040 and Bradyrhizobium yuanmingense ALSPC3051, three plant growth promoting strains isolated from nodules of Cajanus cajan L. in Dominican Republic.</title>
        <authorList>
            <person name="Flores-Felix J.D."/>
            <person name="Araujo J."/>
            <person name="Diaz-Alcantara C."/>
            <person name="Gonzalez-Andres F."/>
            <person name="Velazquez E."/>
        </authorList>
    </citation>
    <scope>NUCLEOTIDE SEQUENCE [LARGE SCALE GENOMIC DNA]</scope>
    <source>
        <strain evidence="1 2">1010</strain>
    </source>
</reference>
<protein>
    <recommendedName>
        <fullName evidence="3">DNA-binding protein</fullName>
    </recommendedName>
</protein>
<keyword evidence="2" id="KW-1185">Reference proteome</keyword>
<comment type="caution">
    <text evidence="1">The sequence shown here is derived from an EMBL/GenBank/DDBJ whole genome shotgun (WGS) entry which is preliminary data.</text>
</comment>
<accession>A0A844TJ22</accession>
<dbReference type="OrthoDB" id="6059216at2"/>
<dbReference type="Proteomes" id="UP000449969">
    <property type="component" value="Unassembled WGS sequence"/>
</dbReference>
<sequence length="71" mass="8143">MSDFRFDGYNSRAATAAQVGVQVRGRPYTERTFINWELDGKGPPVTRVGRDVCYFWPSVKEWLRSQEKSAA</sequence>
<dbReference type="RefSeq" id="WP_157331856.1">
    <property type="nucleotide sequence ID" value="NZ_JANADL010000018.1"/>
</dbReference>
<dbReference type="EMBL" id="WQNE01000020">
    <property type="protein sequence ID" value="MVT75874.1"/>
    <property type="molecule type" value="Genomic_DNA"/>
</dbReference>
<gene>
    <name evidence="1" type="ORF">GPL20_22985</name>
</gene>
<evidence type="ECO:0000313" key="1">
    <source>
        <dbReference type="EMBL" id="MVT75874.1"/>
    </source>
</evidence>
<dbReference type="AlphaFoldDB" id="A0A844TJ22"/>
<name>A0A844TJ22_9BRAD</name>
<evidence type="ECO:0008006" key="3">
    <source>
        <dbReference type="Google" id="ProtNLM"/>
    </source>
</evidence>
<evidence type="ECO:0000313" key="2">
    <source>
        <dbReference type="Proteomes" id="UP000449969"/>
    </source>
</evidence>
<organism evidence="1 2">
    <name type="scientific">Bradyrhizobium cajani</name>
    <dbReference type="NCBI Taxonomy" id="1928661"/>
    <lineage>
        <taxon>Bacteria</taxon>
        <taxon>Pseudomonadati</taxon>
        <taxon>Pseudomonadota</taxon>
        <taxon>Alphaproteobacteria</taxon>
        <taxon>Hyphomicrobiales</taxon>
        <taxon>Nitrobacteraceae</taxon>
        <taxon>Bradyrhizobium</taxon>
    </lineage>
</organism>